<keyword evidence="1" id="KW-0677">Repeat</keyword>
<evidence type="ECO:0000256" key="3">
    <source>
        <dbReference type="PROSITE-ProRule" id="PRU00023"/>
    </source>
</evidence>
<dbReference type="PROSITE" id="PS50297">
    <property type="entry name" value="ANK_REP_REGION"/>
    <property type="match status" value="4"/>
</dbReference>
<dbReference type="Pfam" id="PF13637">
    <property type="entry name" value="Ank_4"/>
    <property type="match status" value="1"/>
</dbReference>
<dbReference type="PANTHER" id="PTHR24198:SF165">
    <property type="entry name" value="ANKYRIN REPEAT-CONTAINING PROTEIN-RELATED"/>
    <property type="match status" value="1"/>
</dbReference>
<gene>
    <name evidence="6" type="ORF">FALBO_9967</name>
</gene>
<dbReference type="SUPFAM" id="SSF48403">
    <property type="entry name" value="Ankyrin repeat"/>
    <property type="match status" value="2"/>
</dbReference>
<sequence length="1060" mass="120220">MKRLRAESASAPSRNVRHSDVSFEASRPAGYQQPTSNEMNNISSGQQFNTPYGTQNNNTGLGSQSITQNHYYGQDRHNFQSVLNRCQQSLAFPEMNDRYYDIDLAAGQTCQWLMEHDMFQRWTHCDRGLLWVKGKPGSGKSTLMKFALDNLNLSRDIREGDLILSFFFHGRGGHLQKSPLGLFRSLIYQLLRQANHVLPELLETFSERECSQGKAGSDWNWHERELQDYFKSAIRTILQTRPVWLFVDALDEAGEENAILVTNAFNDLLQKVLDPSFPFHVCFSCRHYPTLAVHCKLEVCLEKENSQDIREYVQARLSDLQVRTNDPILAQVTDRSNGLFIWTRLVVDNILQLERRGTTEAMATAIDAVPQDLHGLYLNLTRTMAQDPLSLKLIEWICFARRPLSLDELRWAMIVEHDCSHHSLHDCQAGKDLSSEREVLMRRLRALSCGLIELVQPRQPSQQNDLFYRKETMKFIYHVETVQFIHQSVQDFFVDKGLILLTQYSNNPKTIAVDTRFVAEMAHYRLSRTCVRYMAMEEISKAFLDKDMMVEVSYPAIHPMELCFPLLSYAAIFWLEHEKQQSQKSDLLSYFHWPSECLLQRCARLRSCIVWKIGGIDMKVSPHMVHVLSRQGATRPLEHLIRRADQGESDINAKNERGSTALEIAVDKRNFAVIKLLLNSSTIDPSVKGTGGTPFELAIRDGNREMIDLFLENGAVDLNSRNSMGRTPLMWAISMGSESTSKYLLERGQVDLNAKDDSGHTALALASIRGYSETVRLLFQRRDVDVNATDVQGNTAFLLAAASGLRGFAGLFLQRSEVDIKEANEDGMTALLIAAVNGLKDDVEQVLRRREVDVNTRNHRGETALSLAAENGKEDVVELLLQRSDIDVNVRSYRGTQVLSYAAANGWMAVVELLLQRREVDINARTDNGETALLLAVLRDRRVVVDRLLQEDEIDANATSNDKETPLSIAVLAGSRWIVEMLLKSRRVDINLPGPQGHTPLALAGFKGREDMVKLFLATEGVDIDAQNDWGETPLDLAIRYKEQGIPRLLLEKGARRNIL</sequence>
<dbReference type="PROSITE" id="PS50088">
    <property type="entry name" value="ANK_REPEAT"/>
    <property type="match status" value="6"/>
</dbReference>
<dbReference type="SMART" id="SM00248">
    <property type="entry name" value="ANK"/>
    <property type="match status" value="12"/>
</dbReference>
<dbReference type="AlphaFoldDB" id="A0A8H4L8E1"/>
<accession>A0A8H4L8E1</accession>
<evidence type="ECO:0000259" key="5">
    <source>
        <dbReference type="Pfam" id="PF24883"/>
    </source>
</evidence>
<dbReference type="Pfam" id="PF24883">
    <property type="entry name" value="NPHP3_N"/>
    <property type="match status" value="1"/>
</dbReference>
<feature type="repeat" description="ANK" evidence="3">
    <location>
        <begin position="724"/>
        <end position="748"/>
    </location>
</feature>
<feature type="repeat" description="ANK" evidence="3">
    <location>
        <begin position="860"/>
        <end position="884"/>
    </location>
</feature>
<comment type="caution">
    <text evidence="6">The sequence shown here is derived from an EMBL/GenBank/DDBJ whole genome shotgun (WGS) entry which is preliminary data.</text>
</comment>
<feature type="domain" description="Nephrocystin 3-like N-terminal" evidence="5">
    <location>
        <begin position="108"/>
        <end position="286"/>
    </location>
</feature>
<feature type="region of interest" description="Disordered" evidence="4">
    <location>
        <begin position="1"/>
        <end position="66"/>
    </location>
</feature>
<proteinExistence type="predicted"/>
<dbReference type="Pfam" id="PF12796">
    <property type="entry name" value="Ank_2"/>
    <property type="match status" value="3"/>
</dbReference>
<evidence type="ECO:0000256" key="4">
    <source>
        <dbReference type="SAM" id="MobiDB-lite"/>
    </source>
</evidence>
<protein>
    <submittedName>
        <fullName evidence="6">Ankyrin repeat-containing</fullName>
    </submittedName>
</protein>
<dbReference type="EMBL" id="JAADYS010001407">
    <property type="protein sequence ID" value="KAF4463204.1"/>
    <property type="molecule type" value="Genomic_DNA"/>
</dbReference>
<evidence type="ECO:0000313" key="7">
    <source>
        <dbReference type="Proteomes" id="UP000554235"/>
    </source>
</evidence>
<keyword evidence="2 3" id="KW-0040">ANK repeat</keyword>
<dbReference type="InterPro" id="IPR002110">
    <property type="entry name" value="Ankyrin_rpt"/>
</dbReference>
<evidence type="ECO:0000256" key="1">
    <source>
        <dbReference type="ARBA" id="ARBA00022737"/>
    </source>
</evidence>
<dbReference type="Proteomes" id="UP000554235">
    <property type="component" value="Unassembled WGS sequence"/>
</dbReference>
<dbReference type="PANTHER" id="PTHR24198">
    <property type="entry name" value="ANKYRIN REPEAT AND PROTEIN KINASE DOMAIN-CONTAINING PROTEIN"/>
    <property type="match status" value="1"/>
</dbReference>
<reference evidence="6 7" key="1">
    <citation type="submission" date="2020-01" db="EMBL/GenBank/DDBJ databases">
        <title>Identification and distribution of gene clusters putatively required for synthesis of sphingolipid metabolism inhibitors in phylogenetically diverse species of the filamentous fungus Fusarium.</title>
        <authorList>
            <person name="Kim H.-S."/>
            <person name="Busman M."/>
            <person name="Brown D.W."/>
            <person name="Divon H."/>
            <person name="Uhlig S."/>
            <person name="Proctor R.H."/>
        </authorList>
    </citation>
    <scope>NUCLEOTIDE SEQUENCE [LARGE SCALE GENOMIC DNA]</scope>
    <source>
        <strain evidence="6 7">NRRL 20459</strain>
    </source>
</reference>
<evidence type="ECO:0000256" key="2">
    <source>
        <dbReference type="ARBA" id="ARBA00023043"/>
    </source>
</evidence>
<dbReference type="SUPFAM" id="SSF52540">
    <property type="entry name" value="P-loop containing nucleoside triphosphate hydrolases"/>
    <property type="match status" value="1"/>
</dbReference>
<organism evidence="6 7">
    <name type="scientific">Fusarium albosuccineum</name>
    <dbReference type="NCBI Taxonomy" id="1237068"/>
    <lineage>
        <taxon>Eukaryota</taxon>
        <taxon>Fungi</taxon>
        <taxon>Dikarya</taxon>
        <taxon>Ascomycota</taxon>
        <taxon>Pezizomycotina</taxon>
        <taxon>Sordariomycetes</taxon>
        <taxon>Hypocreomycetidae</taxon>
        <taxon>Hypocreales</taxon>
        <taxon>Nectriaceae</taxon>
        <taxon>Fusarium</taxon>
        <taxon>Fusarium decemcellulare species complex</taxon>
    </lineage>
</organism>
<dbReference type="OrthoDB" id="7464126at2759"/>
<name>A0A8H4L8E1_9HYPO</name>
<dbReference type="InterPro" id="IPR056884">
    <property type="entry name" value="NPHP3-like_N"/>
</dbReference>
<keyword evidence="7" id="KW-1185">Reference proteome</keyword>
<dbReference type="InterPro" id="IPR027417">
    <property type="entry name" value="P-loop_NTPase"/>
</dbReference>
<feature type="repeat" description="ANK" evidence="3">
    <location>
        <begin position="1030"/>
        <end position="1060"/>
    </location>
</feature>
<dbReference type="InterPro" id="IPR036770">
    <property type="entry name" value="Ankyrin_rpt-contain_sf"/>
</dbReference>
<evidence type="ECO:0000313" key="6">
    <source>
        <dbReference type="EMBL" id="KAF4463204.1"/>
    </source>
</evidence>
<dbReference type="Gene3D" id="3.40.50.300">
    <property type="entry name" value="P-loop containing nucleotide triphosphate hydrolases"/>
    <property type="match status" value="1"/>
</dbReference>
<feature type="repeat" description="ANK" evidence="3">
    <location>
        <begin position="690"/>
        <end position="715"/>
    </location>
</feature>
<feature type="repeat" description="ANK" evidence="3">
    <location>
        <begin position="996"/>
        <end position="1029"/>
    </location>
</feature>
<feature type="compositionally biased region" description="Polar residues" evidence="4">
    <location>
        <begin position="32"/>
        <end position="66"/>
    </location>
</feature>
<feature type="repeat" description="ANK" evidence="3">
    <location>
        <begin position="826"/>
        <end position="859"/>
    </location>
</feature>
<dbReference type="Gene3D" id="1.25.40.20">
    <property type="entry name" value="Ankyrin repeat-containing domain"/>
    <property type="match status" value="2"/>
</dbReference>